<keyword evidence="1" id="KW-0812">Transmembrane</keyword>
<accession>A9NSN5</accession>
<organism evidence="2">
    <name type="scientific">Picea sitchensis</name>
    <name type="common">Sitka spruce</name>
    <name type="synonym">Pinus sitchensis</name>
    <dbReference type="NCBI Taxonomy" id="3332"/>
    <lineage>
        <taxon>Eukaryota</taxon>
        <taxon>Viridiplantae</taxon>
        <taxon>Streptophyta</taxon>
        <taxon>Embryophyta</taxon>
        <taxon>Tracheophyta</taxon>
        <taxon>Spermatophyta</taxon>
        <taxon>Pinopsida</taxon>
        <taxon>Pinidae</taxon>
        <taxon>Conifers I</taxon>
        <taxon>Pinales</taxon>
        <taxon>Pinaceae</taxon>
        <taxon>Picea</taxon>
    </lineage>
</organism>
<feature type="transmembrane region" description="Helical" evidence="1">
    <location>
        <begin position="6"/>
        <end position="25"/>
    </location>
</feature>
<sequence length="35" mass="3685">MAKVQLVIPSLGAGPLTLVTVLPLLQPLVNCNKSR</sequence>
<keyword evidence="1" id="KW-0472">Membrane</keyword>
<name>A9NSN5_PICSI</name>
<protein>
    <submittedName>
        <fullName evidence="2">Uncharacterized protein</fullName>
    </submittedName>
</protein>
<dbReference type="EMBL" id="EF084325">
    <property type="protein sequence ID" value="ABK23646.1"/>
    <property type="molecule type" value="mRNA"/>
</dbReference>
<reference evidence="2" key="1">
    <citation type="journal article" date="2008" name="BMC Genomics">
        <title>A conifer genomics resource of 200,000 spruce (Picea spp.) ESTs and 6,464 high-quality, sequence-finished full-length cDNAs for Sitka spruce (Picea sitchensis).</title>
        <authorList>
            <person name="Ralph S.G."/>
            <person name="Chun H.J."/>
            <person name="Kolosova N."/>
            <person name="Cooper D."/>
            <person name="Oddy C."/>
            <person name="Ritland C.E."/>
            <person name="Kirkpatrick R."/>
            <person name="Moore R."/>
            <person name="Barber S."/>
            <person name="Holt R.A."/>
            <person name="Jones S.J."/>
            <person name="Marra M.A."/>
            <person name="Douglas C.J."/>
            <person name="Ritland K."/>
            <person name="Bohlmann J."/>
        </authorList>
    </citation>
    <scope>NUCLEOTIDE SEQUENCE</scope>
    <source>
        <tissue evidence="2">Bark</tissue>
    </source>
</reference>
<dbReference type="AlphaFoldDB" id="A9NSN5"/>
<evidence type="ECO:0000313" key="2">
    <source>
        <dbReference type="EMBL" id="ABK23646.1"/>
    </source>
</evidence>
<proteinExistence type="evidence at transcript level"/>
<keyword evidence="1" id="KW-1133">Transmembrane helix</keyword>
<evidence type="ECO:0000256" key="1">
    <source>
        <dbReference type="SAM" id="Phobius"/>
    </source>
</evidence>